<comment type="catalytic activity">
    <reaction evidence="10">
        <text>L-cysteine + L-glutamate + ATP = gamma-L-glutamyl-L-cysteine + ADP + phosphate + H(+)</text>
        <dbReference type="Rhea" id="RHEA:13285"/>
        <dbReference type="ChEBI" id="CHEBI:15378"/>
        <dbReference type="ChEBI" id="CHEBI:29985"/>
        <dbReference type="ChEBI" id="CHEBI:30616"/>
        <dbReference type="ChEBI" id="CHEBI:35235"/>
        <dbReference type="ChEBI" id="CHEBI:43474"/>
        <dbReference type="ChEBI" id="CHEBI:58173"/>
        <dbReference type="ChEBI" id="CHEBI:456216"/>
        <dbReference type="EC" id="6.3.2.2"/>
    </reaction>
</comment>
<dbReference type="Gene3D" id="1.10.8.960">
    <property type="match status" value="1"/>
</dbReference>
<evidence type="ECO:0000256" key="7">
    <source>
        <dbReference type="ARBA" id="ARBA00022840"/>
    </source>
</evidence>
<dbReference type="InterPro" id="IPR014746">
    <property type="entry name" value="Gln_synth/guanido_kin_cat_dom"/>
</dbReference>
<dbReference type="GO" id="GO:0004357">
    <property type="term" value="F:glutamate-cysteine ligase activity"/>
    <property type="evidence" value="ECO:0007669"/>
    <property type="project" value="UniProtKB-UniRule"/>
</dbReference>
<keyword evidence="6 10" id="KW-0547">Nucleotide-binding</keyword>
<dbReference type="KEGG" id="bmic:BMR1_02g02280"/>
<accession>A0A1R4AAG9</accession>
<protein>
    <recommendedName>
        <fullName evidence="3 10">Glutamate--cysteine ligase</fullName>
        <ecNumber evidence="3 10">6.3.2.2</ecNumber>
    </recommendedName>
    <alternativeName>
        <fullName evidence="9 10">Gamma-ECS</fullName>
    </alternativeName>
    <alternativeName>
        <fullName evidence="8 10">Gamma-glutamylcysteine synthetase</fullName>
    </alternativeName>
</protein>
<dbReference type="SUPFAM" id="SSF55931">
    <property type="entry name" value="Glutamine synthetase/guanido kinase"/>
    <property type="match status" value="1"/>
</dbReference>
<dbReference type="AlphaFoldDB" id="A0A1R4AAG9"/>
<name>A0A1R4AAG9_BABMR</name>
<dbReference type="GeneID" id="24424242"/>
<dbReference type="PANTHER" id="PTHR11164">
    <property type="entry name" value="GLUTAMATE CYSTEINE LIGASE"/>
    <property type="match status" value="1"/>
</dbReference>
<keyword evidence="12" id="KW-1185">Reference proteome</keyword>
<reference evidence="11 12" key="2">
    <citation type="journal article" date="2013" name="PLoS ONE">
        <title>Whole genome mapping and re-organization of the nuclear and mitochondrial genomes of Babesia microti isolates.</title>
        <authorList>
            <person name="Cornillot E."/>
            <person name="Dassouli A."/>
            <person name="Garg A."/>
            <person name="Pachikara N."/>
            <person name="Randazzo S."/>
            <person name="Depoix D."/>
            <person name="Carcy B."/>
            <person name="Delbecq S."/>
            <person name="Frutos R."/>
            <person name="Silva J.C."/>
            <person name="Sutton R."/>
            <person name="Krause P.J."/>
            <person name="Mamoun C.B."/>
        </authorList>
    </citation>
    <scope>NUCLEOTIDE SEQUENCE [LARGE SCALE GENOMIC DNA]</scope>
    <source>
        <strain evidence="11 12">RI</strain>
    </source>
</reference>
<evidence type="ECO:0000256" key="4">
    <source>
        <dbReference type="ARBA" id="ARBA00022598"/>
    </source>
</evidence>
<sequence length="729" mass="83367">MGFLDLGYPLDYDSILQITEKIRNIALKQFVLCMQHNYDRLDHELFFGDEVEYMIVKLNDETRKVQIALIASDVISGMSKDENVKGLPEYASYMIEVIPSKPLRVNLSSILEIQKLLNHKRNVIQRTITSLGYSKCHVLQMTSFPRLGCKDSIAYMDNQTKTDSRQIAKSIFLPDAVITKHPRFISFTKNIRLRRGAKVALFAPMFMDKYTQIKKLPDESPIAVRIVASKYIDRHDSTASSPTSSTPRLGVSLDETLAKNISKIIARGSSFHKIETVDRIELKASDCPSLDKLFYTTDICGLVLENSEDSDCEYCPFSPCEFRNTLEILNRKWVEETAEAGDDNPIPLHIYMDAMCFGMGMCCYQNTFSCPSMDDARYIHDQLLAISPYFLALTASCPIFRGFLTETDTRWNVLSQSVDDRSEKDCLYMPKSRFSCNSLYISNRDVLVKNYFKFNDVLLPTNIAVYDECVDVGVDPILARHISHIFTRDPICLFKSSENYDDKNPTDFAEFEAFQSVNWNMVRFKLPTLPVVPGSKGEIGYRVEFRCPEMQLTDFENSAVSAVLLVLTKMIVKNNLELYLPISILEENLKRSSQRSAVFKSKFYYPKVINGHYTVEEDTLYHILFGEDGLFTKCIKFVKQQVASLDTDTGAKVVFLFEKYMQLFKRRCEGQLPTTAGFIRQFVLQHELYKQDSVVSDEIAYDLCDLAISIQSGRNPHSEMLLGNLAKYN</sequence>
<dbReference type="RefSeq" id="XP_021338181.1">
    <property type="nucleotide sequence ID" value="XM_021481552.1"/>
</dbReference>
<keyword evidence="5 10" id="KW-0317">Glutathione biosynthesis</keyword>
<dbReference type="InterPro" id="IPR004308">
    <property type="entry name" value="GCS"/>
</dbReference>
<keyword evidence="4 10" id="KW-0436">Ligase</keyword>
<evidence type="ECO:0000256" key="5">
    <source>
        <dbReference type="ARBA" id="ARBA00022684"/>
    </source>
</evidence>
<keyword evidence="7 10" id="KW-0067">ATP-binding</keyword>
<dbReference type="OrthoDB" id="7939818at2759"/>
<dbReference type="GO" id="GO:0005524">
    <property type="term" value="F:ATP binding"/>
    <property type="evidence" value="ECO:0007669"/>
    <property type="project" value="UniProtKB-UniRule"/>
</dbReference>
<organism evidence="11 12">
    <name type="scientific">Babesia microti (strain RI)</name>
    <dbReference type="NCBI Taxonomy" id="1133968"/>
    <lineage>
        <taxon>Eukaryota</taxon>
        <taxon>Sar</taxon>
        <taxon>Alveolata</taxon>
        <taxon>Apicomplexa</taxon>
        <taxon>Aconoidasida</taxon>
        <taxon>Piroplasmida</taxon>
        <taxon>Babesiidae</taxon>
        <taxon>Babesia</taxon>
    </lineage>
</organism>
<dbReference type="PANTHER" id="PTHR11164:SF0">
    <property type="entry name" value="GLUTAMATE--CYSTEINE LIGASE CATALYTIC SUBUNIT"/>
    <property type="match status" value="1"/>
</dbReference>
<evidence type="ECO:0000256" key="2">
    <source>
        <dbReference type="ARBA" id="ARBA00008100"/>
    </source>
</evidence>
<dbReference type="EC" id="6.3.2.2" evidence="3 10"/>
<evidence type="ECO:0000256" key="3">
    <source>
        <dbReference type="ARBA" id="ARBA00012220"/>
    </source>
</evidence>
<proteinExistence type="inferred from homology"/>
<dbReference type="GO" id="GO:0006750">
    <property type="term" value="P:glutathione biosynthetic process"/>
    <property type="evidence" value="ECO:0007669"/>
    <property type="project" value="UniProtKB-UniRule"/>
</dbReference>
<evidence type="ECO:0000256" key="10">
    <source>
        <dbReference type="RuleBase" id="RU367135"/>
    </source>
</evidence>
<reference evidence="11 12" key="3">
    <citation type="journal article" date="2016" name="Sci. Rep.">
        <title>Genome-wide diversity and gene expression profiling of Babesia microti isolates identify polymorphic genes that mediate host-pathogen interactions.</title>
        <authorList>
            <person name="Silva J.C."/>
            <person name="Cornillot E."/>
            <person name="McCracken C."/>
            <person name="Usmani-Brown S."/>
            <person name="Dwivedi A."/>
            <person name="Ifeonu O.O."/>
            <person name="Crabtree J."/>
            <person name="Gotia H.T."/>
            <person name="Virji A.Z."/>
            <person name="Reynes C."/>
            <person name="Colinge J."/>
            <person name="Kumar V."/>
            <person name="Lawres L."/>
            <person name="Pazzi J.E."/>
            <person name="Pablo J.V."/>
            <person name="Hung C."/>
            <person name="Brancato J."/>
            <person name="Kumari P."/>
            <person name="Orvis J."/>
            <person name="Tretina K."/>
            <person name="Chibucos M."/>
            <person name="Ott S."/>
            <person name="Sadzewicz L."/>
            <person name="Sengamalay N."/>
            <person name="Shetty A.C."/>
            <person name="Su Q."/>
            <person name="Tallon L."/>
            <person name="Fraser C.M."/>
            <person name="Frutos R."/>
            <person name="Molina D.M."/>
            <person name="Krause P.J."/>
            <person name="Ben Mamoun C."/>
        </authorList>
    </citation>
    <scope>NUCLEOTIDE SEQUENCE [LARGE SCALE GENOMIC DNA]</scope>
    <source>
        <strain evidence="11 12">RI</strain>
    </source>
</reference>
<evidence type="ECO:0000313" key="11">
    <source>
        <dbReference type="EMBL" id="SJK85980.1"/>
    </source>
</evidence>
<reference evidence="11 12" key="1">
    <citation type="journal article" date="2012" name="Nucleic Acids Res.">
        <title>Sequencing of the smallest Apicomplexan genome from the human pathogen Babesia microti.</title>
        <authorList>
            <person name="Cornillot E."/>
            <person name="Hadj-Kaddour K."/>
            <person name="Dassouli A."/>
            <person name="Noel B."/>
            <person name="Ranwez V."/>
            <person name="Vacherie B."/>
            <person name="Augagneur Y."/>
            <person name="Bres V."/>
            <person name="Duclos A."/>
            <person name="Randazzo S."/>
            <person name="Carcy B."/>
            <person name="Debierre-Grockiego F."/>
            <person name="Delbecq S."/>
            <person name="Moubri-Menage K."/>
            <person name="Shams-Eldin H."/>
            <person name="Usmani-Brown S."/>
            <person name="Bringaud F."/>
            <person name="Wincker P."/>
            <person name="Vivares C.P."/>
            <person name="Schwarz R.T."/>
            <person name="Schetters T.P."/>
            <person name="Krause P.J."/>
            <person name="Gorenflot A."/>
            <person name="Berry V."/>
            <person name="Barbe V."/>
            <person name="Ben Mamoun C."/>
        </authorList>
    </citation>
    <scope>NUCLEOTIDE SEQUENCE [LARGE SCALE GENOMIC DNA]</scope>
    <source>
        <strain evidence="11 12">RI</strain>
    </source>
</reference>
<evidence type="ECO:0000313" key="12">
    <source>
        <dbReference type="Proteomes" id="UP000002899"/>
    </source>
</evidence>
<gene>
    <name evidence="11" type="ORF">BMR1_02g02280</name>
</gene>
<comment type="similarity">
    <text evidence="2 10">Belongs to the glutamate--cysteine ligase type 3 family.</text>
</comment>
<evidence type="ECO:0000256" key="8">
    <source>
        <dbReference type="ARBA" id="ARBA00030585"/>
    </source>
</evidence>
<dbReference type="Proteomes" id="UP000002899">
    <property type="component" value="Chromosome II"/>
</dbReference>
<dbReference type="Pfam" id="PF03074">
    <property type="entry name" value="GCS"/>
    <property type="match status" value="1"/>
</dbReference>
<dbReference type="UniPathway" id="UPA00142">
    <property type="reaction ID" value="UER00209"/>
</dbReference>
<dbReference type="Gene3D" id="3.30.590.50">
    <property type="match status" value="2"/>
</dbReference>
<evidence type="ECO:0000256" key="1">
    <source>
        <dbReference type="ARBA" id="ARBA00005006"/>
    </source>
</evidence>
<evidence type="ECO:0000256" key="9">
    <source>
        <dbReference type="ARBA" id="ARBA00032122"/>
    </source>
</evidence>
<dbReference type="EMBL" id="FO082872">
    <property type="protein sequence ID" value="SJK85980.1"/>
    <property type="molecule type" value="Genomic_DNA"/>
</dbReference>
<dbReference type="VEuPathDB" id="PiroplasmaDB:BMR1_02g02280"/>
<evidence type="ECO:0000256" key="6">
    <source>
        <dbReference type="ARBA" id="ARBA00022741"/>
    </source>
</evidence>
<comment type="pathway">
    <text evidence="1 10">Sulfur metabolism; glutathione biosynthesis; glutathione from L-cysteine and L-glutamate: step 1/2.</text>
</comment>